<evidence type="ECO:0000259" key="2">
    <source>
        <dbReference type="PROSITE" id="PS51025"/>
    </source>
</evidence>
<feature type="compositionally biased region" description="Pro residues" evidence="1">
    <location>
        <begin position="1"/>
        <end position="34"/>
    </location>
</feature>
<feature type="compositionally biased region" description="Basic and acidic residues" evidence="1">
    <location>
        <begin position="335"/>
        <end position="346"/>
    </location>
</feature>
<evidence type="ECO:0000256" key="1">
    <source>
        <dbReference type="SAM" id="MobiDB-lite"/>
    </source>
</evidence>
<comment type="caution">
    <text evidence="3">The sequence shown here is derived from an EMBL/GenBank/DDBJ whole genome shotgun (WGS) entry which is preliminary data.</text>
</comment>
<evidence type="ECO:0000313" key="3">
    <source>
        <dbReference type="EMBL" id="CAJ1944545.1"/>
    </source>
</evidence>
<dbReference type="Pfam" id="PF01480">
    <property type="entry name" value="PWI"/>
    <property type="match status" value="1"/>
</dbReference>
<evidence type="ECO:0000313" key="4">
    <source>
        <dbReference type="Proteomes" id="UP001295423"/>
    </source>
</evidence>
<feature type="compositionally biased region" description="Pro residues" evidence="1">
    <location>
        <begin position="263"/>
        <end position="305"/>
    </location>
</feature>
<sequence>MSAPPPPMGAPPPPPMGGPPPPMGAPPVGLPPPGATGMPLLPMGGGAPRTPFTPNVLITNVPAFLHSFKSIREWLYPCGSARTAVFYPKQNEDEELPASAKFAVLVTMSHPDGAVKLLGSFKRFASRLDERYNQIQAYMVPASPDIPLPPPLLDEETQEVLGKKLWDYFVGLENPDMAGSDNIPKLDVDKVAAAAGGGNYDADEDPLNAPQVLEAVKAFRRKLDKTHSHQKKKRMEMVAQKLKDMRPAIKRMMEEEKNRPANVLPPPLPLPLPPGAPGAPPLPVGVPPLPPPPGGASNLPPPPPLGVEDSGKRGRSNLPAWMTKQQQEQQQADEPAAKRIKKEEGHPSNFPPLPLSAYPQLREYLSKQVVESLGEEDPTLIDFLYNHITQTKAASELLQELQMVLEEEAPAFLEALWKKIGELQQQS</sequence>
<feature type="domain" description="PWI" evidence="2">
    <location>
        <begin position="343"/>
        <end position="427"/>
    </location>
</feature>
<feature type="region of interest" description="Disordered" evidence="1">
    <location>
        <begin position="256"/>
        <end position="355"/>
    </location>
</feature>
<dbReference type="EMBL" id="CAKOGP040001224">
    <property type="protein sequence ID" value="CAJ1944545.1"/>
    <property type="molecule type" value="Genomic_DNA"/>
</dbReference>
<proteinExistence type="predicted"/>
<dbReference type="AlphaFoldDB" id="A0AAD2CTS1"/>
<dbReference type="Proteomes" id="UP001295423">
    <property type="component" value="Unassembled WGS sequence"/>
</dbReference>
<reference evidence="3" key="1">
    <citation type="submission" date="2023-08" db="EMBL/GenBank/DDBJ databases">
        <authorList>
            <person name="Audoor S."/>
            <person name="Bilcke G."/>
        </authorList>
    </citation>
    <scope>NUCLEOTIDE SEQUENCE</scope>
</reference>
<name>A0AAD2CTS1_9STRA</name>
<keyword evidence="4" id="KW-1185">Reference proteome</keyword>
<feature type="region of interest" description="Disordered" evidence="1">
    <location>
        <begin position="1"/>
        <end position="46"/>
    </location>
</feature>
<dbReference type="Gene3D" id="1.20.1390.10">
    <property type="entry name" value="PWI domain"/>
    <property type="match status" value="1"/>
</dbReference>
<dbReference type="PANTHER" id="PTHR18806">
    <property type="entry name" value="RBM25 PROTEIN"/>
    <property type="match status" value="1"/>
</dbReference>
<gene>
    <name evidence="3" type="ORF">CYCCA115_LOCUS8941</name>
</gene>
<dbReference type="PANTHER" id="PTHR18806:SF4">
    <property type="entry name" value="RNA-BINDING PROTEIN 25"/>
    <property type="match status" value="1"/>
</dbReference>
<dbReference type="PROSITE" id="PS51025">
    <property type="entry name" value="PWI"/>
    <property type="match status" value="1"/>
</dbReference>
<dbReference type="SMART" id="SM00311">
    <property type="entry name" value="PWI"/>
    <property type="match status" value="1"/>
</dbReference>
<accession>A0AAD2CTS1</accession>
<protein>
    <recommendedName>
        <fullName evidence="2">PWI domain-containing protein</fullName>
    </recommendedName>
</protein>
<dbReference type="InterPro" id="IPR052768">
    <property type="entry name" value="RBM25"/>
</dbReference>
<organism evidence="3 4">
    <name type="scientific">Cylindrotheca closterium</name>
    <dbReference type="NCBI Taxonomy" id="2856"/>
    <lineage>
        <taxon>Eukaryota</taxon>
        <taxon>Sar</taxon>
        <taxon>Stramenopiles</taxon>
        <taxon>Ochrophyta</taxon>
        <taxon>Bacillariophyta</taxon>
        <taxon>Bacillariophyceae</taxon>
        <taxon>Bacillariophycidae</taxon>
        <taxon>Bacillariales</taxon>
        <taxon>Bacillariaceae</taxon>
        <taxon>Cylindrotheca</taxon>
    </lineage>
</organism>
<dbReference type="InterPro" id="IPR002483">
    <property type="entry name" value="PWI_dom"/>
</dbReference>